<keyword evidence="1" id="KW-0472">Membrane</keyword>
<organism evidence="2 3">
    <name type="scientific">Aquipuribacter nitratireducens</name>
    <dbReference type="NCBI Taxonomy" id="650104"/>
    <lineage>
        <taxon>Bacteria</taxon>
        <taxon>Bacillati</taxon>
        <taxon>Actinomycetota</taxon>
        <taxon>Actinomycetes</taxon>
        <taxon>Micrococcales</taxon>
        <taxon>Intrasporangiaceae</taxon>
        <taxon>Aquipuribacter</taxon>
    </lineage>
</organism>
<gene>
    <name evidence="2" type="ORF">ACFPJ6_00185</name>
</gene>
<evidence type="ECO:0000256" key="1">
    <source>
        <dbReference type="SAM" id="Phobius"/>
    </source>
</evidence>
<name>A0ABW0GH68_9MICO</name>
<proteinExistence type="predicted"/>
<keyword evidence="1" id="KW-0812">Transmembrane</keyword>
<feature type="transmembrane region" description="Helical" evidence="1">
    <location>
        <begin position="54"/>
        <end position="74"/>
    </location>
</feature>
<feature type="transmembrane region" description="Helical" evidence="1">
    <location>
        <begin position="80"/>
        <end position="98"/>
    </location>
</feature>
<feature type="transmembrane region" description="Helical" evidence="1">
    <location>
        <begin position="12"/>
        <end position="34"/>
    </location>
</feature>
<protein>
    <submittedName>
        <fullName evidence="2">Uncharacterized protein</fullName>
    </submittedName>
</protein>
<reference evidence="3" key="1">
    <citation type="journal article" date="2019" name="Int. J. Syst. Evol. Microbiol.">
        <title>The Global Catalogue of Microorganisms (GCM) 10K type strain sequencing project: providing services to taxonomists for standard genome sequencing and annotation.</title>
        <authorList>
            <consortium name="The Broad Institute Genomics Platform"/>
            <consortium name="The Broad Institute Genome Sequencing Center for Infectious Disease"/>
            <person name="Wu L."/>
            <person name="Ma J."/>
        </authorList>
    </citation>
    <scope>NUCLEOTIDE SEQUENCE [LARGE SCALE GENOMIC DNA]</scope>
    <source>
        <strain evidence="3">CCUG 43114</strain>
    </source>
</reference>
<dbReference type="Proteomes" id="UP001596122">
    <property type="component" value="Unassembled WGS sequence"/>
</dbReference>
<keyword evidence="3" id="KW-1185">Reference proteome</keyword>
<accession>A0ABW0GH68</accession>
<evidence type="ECO:0000313" key="2">
    <source>
        <dbReference type="EMBL" id="MFC5379198.1"/>
    </source>
</evidence>
<keyword evidence="1" id="KW-1133">Transmembrane helix</keyword>
<comment type="caution">
    <text evidence="2">The sequence shown here is derived from an EMBL/GenBank/DDBJ whole genome shotgun (WGS) entry which is preliminary data.</text>
</comment>
<sequence>MAARAGWVPYDNIIFGEPALVLGVVLLVVSFGLWRRGDLIAAPGPGRDEALGALGLPMSVLAVGIGLGCFAIAAATVGGVAWTLAGLAFLLFGALNCYTHIELILATQPSAG</sequence>
<dbReference type="RefSeq" id="WP_340266797.1">
    <property type="nucleotide sequence ID" value="NZ_JBBEOG010000001.1"/>
</dbReference>
<evidence type="ECO:0000313" key="3">
    <source>
        <dbReference type="Proteomes" id="UP001596122"/>
    </source>
</evidence>
<dbReference type="EMBL" id="JBHSLD010000001">
    <property type="protein sequence ID" value="MFC5379198.1"/>
    <property type="molecule type" value="Genomic_DNA"/>
</dbReference>